<evidence type="ECO:0000256" key="1">
    <source>
        <dbReference type="ARBA" id="ARBA00004177"/>
    </source>
</evidence>
<dbReference type="Pfam" id="PF00307">
    <property type="entry name" value="CH"/>
    <property type="match status" value="1"/>
</dbReference>
<proteinExistence type="predicted"/>
<evidence type="ECO:0000313" key="8">
    <source>
        <dbReference type="Proteomes" id="UP000007799"/>
    </source>
</evidence>
<dbReference type="Proteomes" id="UP000007799">
    <property type="component" value="Unassembled WGS sequence"/>
</dbReference>
<protein>
    <recommendedName>
        <fullName evidence="6">Calponin-homology (CH) domain-containing protein</fullName>
    </recommendedName>
</protein>
<dbReference type="InterPro" id="IPR001715">
    <property type="entry name" value="CH_dom"/>
</dbReference>
<organism evidence="8">
    <name type="scientific">Salpingoeca rosetta (strain ATCC 50818 / BSB-021)</name>
    <dbReference type="NCBI Taxonomy" id="946362"/>
    <lineage>
        <taxon>Eukaryota</taxon>
        <taxon>Choanoflagellata</taxon>
        <taxon>Craspedida</taxon>
        <taxon>Salpingoecidae</taxon>
        <taxon>Salpingoeca</taxon>
    </lineage>
</organism>
<keyword evidence="4" id="KW-0175">Coiled coil</keyword>
<reference evidence="7" key="1">
    <citation type="submission" date="2009-08" db="EMBL/GenBank/DDBJ databases">
        <title>Annotation of Salpingoeca rosetta.</title>
        <authorList>
            <consortium name="The Broad Institute Genome Sequencing Platform"/>
            <person name="Russ C."/>
            <person name="Cuomo C."/>
            <person name="Burger G."/>
            <person name="Gray M.W."/>
            <person name="Holland P.W.H."/>
            <person name="King N."/>
            <person name="Lang F.B.F."/>
            <person name="Roger A.J."/>
            <person name="Ruiz-Trillo I."/>
            <person name="Young S.K."/>
            <person name="Zeng Q."/>
            <person name="Gargeya S."/>
            <person name="Alvarado L."/>
            <person name="Berlin A."/>
            <person name="Chapman S.B."/>
            <person name="Chen Z."/>
            <person name="Freedman E."/>
            <person name="Gellesch M."/>
            <person name="Goldberg J."/>
            <person name="Griggs A."/>
            <person name="Gujja S."/>
            <person name="Heilman E."/>
            <person name="Heiman D."/>
            <person name="Howarth C."/>
            <person name="Mehta T."/>
            <person name="Neiman D."/>
            <person name="Pearson M."/>
            <person name="Roberts A."/>
            <person name="Saif S."/>
            <person name="Shea T."/>
            <person name="Shenoy N."/>
            <person name="Sisk P."/>
            <person name="Stolte C."/>
            <person name="Sykes S."/>
            <person name="White J."/>
            <person name="Yandava C."/>
            <person name="Haas B."/>
            <person name="Nusbaum C."/>
            <person name="Birren B."/>
        </authorList>
    </citation>
    <scope>NUCLEOTIDE SEQUENCE [LARGE SCALE GENOMIC DNA]</scope>
    <source>
        <strain evidence="7">ATCC 50818</strain>
    </source>
</reference>
<evidence type="ECO:0000256" key="3">
    <source>
        <dbReference type="ARBA" id="ARBA00022753"/>
    </source>
</evidence>
<dbReference type="OrthoDB" id="10017054at2759"/>
<dbReference type="STRING" id="946362.F2UNN8"/>
<evidence type="ECO:0000259" key="6">
    <source>
        <dbReference type="PROSITE" id="PS50021"/>
    </source>
</evidence>
<dbReference type="GeneID" id="16069872"/>
<evidence type="ECO:0000313" key="7">
    <source>
        <dbReference type="EMBL" id="EGD79243.1"/>
    </source>
</evidence>
<accession>F2UNN8</accession>
<keyword evidence="3" id="KW-0967">Endosome</keyword>
<evidence type="ECO:0000256" key="4">
    <source>
        <dbReference type="ARBA" id="ARBA00023054"/>
    </source>
</evidence>
<comment type="subcellular location">
    <subcellularLocation>
        <location evidence="1">Endosome</location>
    </subcellularLocation>
</comment>
<feature type="region of interest" description="Disordered" evidence="5">
    <location>
        <begin position="1"/>
        <end position="41"/>
    </location>
</feature>
<sequence>MMTAPVEEENKRLRRALAQAEREAQEADEDAQRFERAMRQAKQQLKEFQAQQRHTEDALRKELEETKATAEKQKQELRVCHARIDLLEERIFEANQAVERAEQDATEADQDAVMFEKHARLHEAKCHEATREIERLTQQVLRSAVPTSQRTRRLSPSTTARGGGGGVLGGGKKKTGKEAMLAWCQRITQPYKDVDITNFSSSFADGMAFITMMHHYFPSAIDLSKHSPSTQRENFEKAFKVADERGGVYPLLDVEDMVAMARPDALSVMTYVSQLHKQLAKRG</sequence>
<feature type="compositionally biased region" description="Basic and acidic residues" evidence="5">
    <location>
        <begin position="20"/>
        <end position="38"/>
    </location>
</feature>
<dbReference type="AlphaFoldDB" id="F2UNN8"/>
<feature type="compositionally biased region" description="Polar residues" evidence="5">
    <location>
        <begin position="143"/>
        <end position="160"/>
    </location>
</feature>
<dbReference type="EMBL" id="GL832984">
    <property type="protein sequence ID" value="EGD79243.1"/>
    <property type="molecule type" value="Genomic_DNA"/>
</dbReference>
<dbReference type="SMART" id="SM00033">
    <property type="entry name" value="CH"/>
    <property type="match status" value="1"/>
</dbReference>
<dbReference type="PANTHER" id="PTHR23167">
    <property type="entry name" value="CALPONIN HOMOLOGY DOMAIN-CONTAINING PROTEIN DDB_G0272472-RELATED"/>
    <property type="match status" value="1"/>
</dbReference>
<feature type="compositionally biased region" description="Gly residues" evidence="5">
    <location>
        <begin position="161"/>
        <end position="170"/>
    </location>
</feature>
<dbReference type="PANTHER" id="PTHR23167:SF46">
    <property type="entry name" value="EPS15 HOMOLOGY DOMAIN CONTAINING PROTEIN-BINDING PROTEIN 1, ISOFORM F"/>
    <property type="match status" value="1"/>
</dbReference>
<dbReference type="RefSeq" id="XP_004989328.1">
    <property type="nucleotide sequence ID" value="XM_004989271.1"/>
</dbReference>
<dbReference type="InterPro" id="IPR050540">
    <property type="entry name" value="F-actin_Monoox_Mical"/>
</dbReference>
<dbReference type="InParanoid" id="F2UNN8"/>
<dbReference type="SUPFAM" id="SSF47576">
    <property type="entry name" value="Calponin-homology domain, CH-domain"/>
    <property type="match status" value="1"/>
</dbReference>
<keyword evidence="2" id="KW-0597">Phosphoprotein</keyword>
<dbReference type="InterPro" id="IPR036872">
    <property type="entry name" value="CH_dom_sf"/>
</dbReference>
<dbReference type="FunFam" id="1.10.418.10:FF:000023">
    <property type="entry name" value="EH domain-binding protein 1 isoform X1"/>
    <property type="match status" value="1"/>
</dbReference>
<dbReference type="PROSITE" id="PS50021">
    <property type="entry name" value="CH"/>
    <property type="match status" value="1"/>
</dbReference>
<dbReference type="GO" id="GO:0005768">
    <property type="term" value="C:endosome"/>
    <property type="evidence" value="ECO:0007669"/>
    <property type="project" value="UniProtKB-SubCell"/>
</dbReference>
<gene>
    <name evidence="7" type="ORF">PTSG_09965</name>
</gene>
<evidence type="ECO:0000256" key="5">
    <source>
        <dbReference type="SAM" id="MobiDB-lite"/>
    </source>
</evidence>
<dbReference type="KEGG" id="sre:PTSG_09965"/>
<name>F2UNN8_SALR5</name>
<dbReference type="eggNOG" id="KOG4678">
    <property type="taxonomic scope" value="Eukaryota"/>
</dbReference>
<dbReference type="Gene3D" id="1.10.418.10">
    <property type="entry name" value="Calponin-like domain"/>
    <property type="match status" value="1"/>
</dbReference>
<feature type="region of interest" description="Disordered" evidence="5">
    <location>
        <begin position="143"/>
        <end position="173"/>
    </location>
</feature>
<keyword evidence="8" id="KW-1185">Reference proteome</keyword>
<feature type="domain" description="Calponin-homology (CH)" evidence="6">
    <location>
        <begin position="174"/>
        <end position="280"/>
    </location>
</feature>
<evidence type="ECO:0000256" key="2">
    <source>
        <dbReference type="ARBA" id="ARBA00022553"/>
    </source>
</evidence>